<dbReference type="PANTHER" id="PTHR33175">
    <property type="entry name" value="DNA-BINDING PROTEIN HU"/>
    <property type="match status" value="1"/>
</dbReference>
<dbReference type="CDD" id="cd13831">
    <property type="entry name" value="HU"/>
    <property type="match status" value="1"/>
</dbReference>
<dbReference type="RefSeq" id="WP_271472257.1">
    <property type="nucleotide sequence ID" value="NZ_JANEWF010000043.1"/>
</dbReference>
<proteinExistence type="inferred from homology"/>
<reference evidence="7 8" key="1">
    <citation type="submission" date="2022-07" db="EMBL/GenBank/DDBJ databases">
        <title>Genome Analysis of Selected Gammaproteobacteria from Nigerian Food snails.</title>
        <authorList>
            <person name="Okafor A.C."/>
        </authorList>
    </citation>
    <scope>NUCLEOTIDE SEQUENCE [LARGE SCALE GENOMIC DNA]</scope>
    <source>
        <strain evidence="7 8">Awg 2</strain>
    </source>
</reference>
<evidence type="ECO:0000313" key="8">
    <source>
        <dbReference type="Proteomes" id="UP001211689"/>
    </source>
</evidence>
<comment type="subunit">
    <text evidence="3">Heterodimer of an alpha and a beta chain.</text>
</comment>
<evidence type="ECO:0000256" key="5">
    <source>
        <dbReference type="ARBA" id="ARBA00023125"/>
    </source>
</evidence>
<comment type="caution">
    <text evidence="7">The sequence shown here is derived from an EMBL/GenBank/DDBJ whole genome shotgun (WGS) entry which is preliminary data.</text>
</comment>
<dbReference type="Gene3D" id="4.10.520.10">
    <property type="entry name" value="IHF-like DNA-binding proteins"/>
    <property type="match status" value="1"/>
</dbReference>
<keyword evidence="4" id="KW-0226">DNA condensation</keyword>
<accession>A0ABT4YBN7</accession>
<evidence type="ECO:0000313" key="7">
    <source>
        <dbReference type="EMBL" id="MDA8486285.1"/>
    </source>
</evidence>
<evidence type="ECO:0000256" key="1">
    <source>
        <dbReference type="ARBA" id="ARBA00003819"/>
    </source>
</evidence>
<dbReference type="PANTHER" id="PTHR33175:SF3">
    <property type="entry name" value="DNA-BINDING PROTEIN HU-BETA"/>
    <property type="match status" value="1"/>
</dbReference>
<name>A0ABT4YBN7_METRE</name>
<comment type="similarity">
    <text evidence="2 6">Belongs to the bacterial histone-like protein family.</text>
</comment>
<dbReference type="Pfam" id="PF00216">
    <property type="entry name" value="Bac_DNA_binding"/>
    <property type="match status" value="1"/>
</dbReference>
<dbReference type="SMART" id="SM00411">
    <property type="entry name" value="BHL"/>
    <property type="match status" value="1"/>
</dbReference>
<dbReference type="Proteomes" id="UP001211689">
    <property type="component" value="Unassembled WGS sequence"/>
</dbReference>
<dbReference type="PRINTS" id="PR01727">
    <property type="entry name" value="DNABINDINGHU"/>
</dbReference>
<organism evidence="7 8">
    <name type="scientific">Metapseudomonas resinovorans</name>
    <name type="common">Pseudomonas resinovorans</name>
    <dbReference type="NCBI Taxonomy" id="53412"/>
    <lineage>
        <taxon>Bacteria</taxon>
        <taxon>Pseudomonadati</taxon>
        <taxon>Pseudomonadota</taxon>
        <taxon>Gammaproteobacteria</taxon>
        <taxon>Pseudomonadales</taxon>
        <taxon>Pseudomonadaceae</taxon>
        <taxon>Metapseudomonas</taxon>
    </lineage>
</organism>
<evidence type="ECO:0000256" key="2">
    <source>
        <dbReference type="ARBA" id="ARBA00010529"/>
    </source>
</evidence>
<dbReference type="GO" id="GO:0003677">
    <property type="term" value="F:DNA binding"/>
    <property type="evidence" value="ECO:0007669"/>
    <property type="project" value="UniProtKB-KW"/>
</dbReference>
<evidence type="ECO:0000256" key="3">
    <source>
        <dbReference type="ARBA" id="ARBA00011870"/>
    </source>
</evidence>
<dbReference type="EMBL" id="JANEWF010000043">
    <property type="protein sequence ID" value="MDA8486285.1"/>
    <property type="molecule type" value="Genomic_DNA"/>
</dbReference>
<keyword evidence="5 7" id="KW-0238">DNA-binding</keyword>
<protein>
    <submittedName>
        <fullName evidence="7">HU family DNA-binding protein</fullName>
    </submittedName>
</protein>
<keyword evidence="8" id="KW-1185">Reference proteome</keyword>
<sequence>MTKSELIKMVAAQADVADSTAKAVVEAVVAQVTETLVQGGAVTLAGFGTFSVKPRTARIGRNPQNGQEIQIPASNRAMFKPGKALKDAIQ</sequence>
<dbReference type="PROSITE" id="PS00045">
    <property type="entry name" value="HISTONE_LIKE"/>
    <property type="match status" value="1"/>
</dbReference>
<comment type="function">
    <text evidence="1">Histone-like DNA-binding protein which is capable of wrapping DNA to stabilize it, and thus to prevent its denaturation under extreme environmental conditions.</text>
</comment>
<dbReference type="InterPro" id="IPR020816">
    <property type="entry name" value="Histone-like_DNA-bd_CS"/>
</dbReference>
<dbReference type="SUPFAM" id="SSF47729">
    <property type="entry name" value="IHF-like DNA-binding proteins"/>
    <property type="match status" value="1"/>
</dbReference>
<dbReference type="InterPro" id="IPR010992">
    <property type="entry name" value="IHF-like_DNA-bd_dom_sf"/>
</dbReference>
<evidence type="ECO:0000256" key="6">
    <source>
        <dbReference type="RuleBase" id="RU003939"/>
    </source>
</evidence>
<gene>
    <name evidence="7" type="ORF">NNO07_24735</name>
</gene>
<dbReference type="InterPro" id="IPR000119">
    <property type="entry name" value="Hist_DNA-bd"/>
</dbReference>
<evidence type="ECO:0000256" key="4">
    <source>
        <dbReference type="ARBA" id="ARBA00023067"/>
    </source>
</evidence>